<proteinExistence type="predicted"/>
<comment type="caution">
    <text evidence="1">The sequence shown here is derived from an EMBL/GenBank/DDBJ whole genome shotgun (WGS) entry which is preliminary data.</text>
</comment>
<sequence length="75" mass="8609">MITSVNYSKVNFWSAVFVLPKSFYTKIDSLCAAFLWNNKSSPSRGARVFWKDICRPKKEGGLGIRLLEEFEMVTV</sequence>
<dbReference type="OrthoDB" id="997868at2759"/>
<dbReference type="EMBL" id="JAAMPC010000003">
    <property type="protein sequence ID" value="KAG2323482.1"/>
    <property type="molecule type" value="Genomic_DNA"/>
</dbReference>
<keyword evidence="2" id="KW-1185">Reference proteome</keyword>
<evidence type="ECO:0000313" key="1">
    <source>
        <dbReference type="EMBL" id="KAG2323482.1"/>
    </source>
</evidence>
<reference evidence="1 2" key="1">
    <citation type="submission" date="2020-02" db="EMBL/GenBank/DDBJ databases">
        <authorList>
            <person name="Ma Q."/>
            <person name="Huang Y."/>
            <person name="Song X."/>
            <person name="Pei D."/>
        </authorList>
    </citation>
    <scope>NUCLEOTIDE SEQUENCE [LARGE SCALE GENOMIC DNA]</scope>
    <source>
        <strain evidence="1">Sxm20200214</strain>
        <tissue evidence="1">Leaf</tissue>
    </source>
</reference>
<protein>
    <submittedName>
        <fullName evidence="1">Uncharacterized protein</fullName>
    </submittedName>
</protein>
<organism evidence="1 2">
    <name type="scientific">Brassica carinata</name>
    <name type="common">Ethiopian mustard</name>
    <name type="synonym">Abyssinian cabbage</name>
    <dbReference type="NCBI Taxonomy" id="52824"/>
    <lineage>
        <taxon>Eukaryota</taxon>
        <taxon>Viridiplantae</taxon>
        <taxon>Streptophyta</taxon>
        <taxon>Embryophyta</taxon>
        <taxon>Tracheophyta</taxon>
        <taxon>Spermatophyta</taxon>
        <taxon>Magnoliopsida</taxon>
        <taxon>eudicotyledons</taxon>
        <taxon>Gunneridae</taxon>
        <taxon>Pentapetalae</taxon>
        <taxon>rosids</taxon>
        <taxon>malvids</taxon>
        <taxon>Brassicales</taxon>
        <taxon>Brassicaceae</taxon>
        <taxon>Brassiceae</taxon>
        <taxon>Brassica</taxon>
    </lineage>
</organism>
<accession>A0A8X8B6S2</accession>
<dbReference type="Proteomes" id="UP000886595">
    <property type="component" value="Unassembled WGS sequence"/>
</dbReference>
<dbReference type="AlphaFoldDB" id="A0A8X8B6S2"/>
<gene>
    <name evidence="1" type="ORF">Bca52824_016695</name>
</gene>
<evidence type="ECO:0000313" key="2">
    <source>
        <dbReference type="Proteomes" id="UP000886595"/>
    </source>
</evidence>
<name>A0A8X8B6S2_BRACI</name>